<dbReference type="GO" id="GO:0016887">
    <property type="term" value="F:ATP hydrolysis activity"/>
    <property type="evidence" value="ECO:0007669"/>
    <property type="project" value="InterPro"/>
</dbReference>
<dbReference type="PANTHER" id="PTHR43776">
    <property type="entry name" value="TRANSPORT ATP-BINDING PROTEIN"/>
    <property type="match status" value="1"/>
</dbReference>
<evidence type="ECO:0000256" key="3">
    <source>
        <dbReference type="ARBA" id="ARBA00022840"/>
    </source>
</evidence>
<dbReference type="SMART" id="SM00382">
    <property type="entry name" value="AAA"/>
    <property type="match status" value="1"/>
</dbReference>
<dbReference type="Gene3D" id="3.40.50.300">
    <property type="entry name" value="P-loop containing nucleotide triphosphate hydrolases"/>
    <property type="match status" value="1"/>
</dbReference>
<dbReference type="InterPro" id="IPR003439">
    <property type="entry name" value="ABC_transporter-like_ATP-bd"/>
</dbReference>
<dbReference type="InterPro" id="IPR050319">
    <property type="entry name" value="ABC_transp_ATP-bind"/>
</dbReference>
<keyword evidence="6" id="KW-1185">Reference proteome</keyword>
<keyword evidence="2" id="KW-0547">Nucleotide-binding</keyword>
<evidence type="ECO:0000313" key="6">
    <source>
        <dbReference type="Proteomes" id="UP000003806"/>
    </source>
</evidence>
<dbReference type="HOGENOM" id="CLU_000604_1_23_0"/>
<sequence>MTALVSARGVGKLYRRGSGNFWALRNVNLTLEEGRVTGLVGQSGCGKSTFCRLATGAERPDEGALTLNFDRGEPWAVQCVFQNPHRSLTPTMTVLDAVTEPLTLFSKLPSRRRRDRAAESLTELGLGEELWNRKPRQLSGGQAQRVALARSLVMTPRLLVLDEPISSLDAPAQAQTLNCIKKLWQRHGLTCLFVAHDLAAVDFLCGRIAVMYGGTVIEEGEREQVVDHPAHSYTKLLLESALGISGGAETRR</sequence>
<protein>
    <submittedName>
        <fullName evidence="5">ATPase component of various ABC-type transport systems with duplicated ATPase domain</fullName>
    </submittedName>
</protein>
<dbReference type="AlphaFoldDB" id="H0UKQ2"/>
<dbReference type="GO" id="GO:0055085">
    <property type="term" value="P:transmembrane transport"/>
    <property type="evidence" value="ECO:0007669"/>
    <property type="project" value="UniProtKB-ARBA"/>
</dbReference>
<name>H0UKQ2_9BACT</name>
<dbReference type="eggNOG" id="COG4608">
    <property type="taxonomic scope" value="Bacteria"/>
</dbReference>
<evidence type="ECO:0000313" key="5">
    <source>
        <dbReference type="EMBL" id="EHM13261.1"/>
    </source>
</evidence>
<evidence type="ECO:0000256" key="2">
    <source>
        <dbReference type="ARBA" id="ARBA00022741"/>
    </source>
</evidence>
<organism evidence="5 6">
    <name type="scientific">Jonquetella anthropi DSM 22815</name>
    <dbReference type="NCBI Taxonomy" id="885272"/>
    <lineage>
        <taxon>Bacteria</taxon>
        <taxon>Thermotogati</taxon>
        <taxon>Synergistota</taxon>
        <taxon>Synergistia</taxon>
        <taxon>Synergistales</taxon>
        <taxon>Dethiosulfovibrionaceae</taxon>
        <taxon>Jonquetella</taxon>
    </lineage>
</organism>
<evidence type="ECO:0000259" key="4">
    <source>
        <dbReference type="PROSITE" id="PS50893"/>
    </source>
</evidence>
<keyword evidence="1" id="KW-0813">Transport</keyword>
<dbReference type="InterPro" id="IPR027417">
    <property type="entry name" value="P-loop_NTPase"/>
</dbReference>
<dbReference type="OrthoDB" id="9802772at2"/>
<gene>
    <name evidence="5" type="ORF">JonanDRAFT_0888</name>
</gene>
<dbReference type="STRING" id="885272.JonanDRAFT_0888"/>
<proteinExistence type="predicted"/>
<reference evidence="5 6" key="1">
    <citation type="submission" date="2011-11" db="EMBL/GenBank/DDBJ databases">
        <title>The Noncontiguous Finished genome of Jonquetella anthropi DSM 22815.</title>
        <authorList>
            <consortium name="US DOE Joint Genome Institute (JGI-PGF)"/>
            <person name="Lucas S."/>
            <person name="Copeland A."/>
            <person name="Lapidus A."/>
            <person name="Glavina del Rio T."/>
            <person name="Dalin E."/>
            <person name="Tice H."/>
            <person name="Bruce D."/>
            <person name="Goodwin L."/>
            <person name="Pitluck S."/>
            <person name="Peters L."/>
            <person name="Mikhailova N."/>
            <person name="Held B."/>
            <person name="Kyrpides N."/>
            <person name="Mavromatis K."/>
            <person name="Ivanova N."/>
            <person name="Markowitz V."/>
            <person name="Cheng J.-F."/>
            <person name="Hugenholtz P."/>
            <person name="Woyke T."/>
            <person name="Wu D."/>
            <person name="Gronow S."/>
            <person name="Wellnitz S."/>
            <person name="Brambilla E."/>
            <person name="Klenk H.-P."/>
            <person name="Eisen J.A."/>
        </authorList>
    </citation>
    <scope>NUCLEOTIDE SEQUENCE [LARGE SCALE GENOMIC DNA]</scope>
    <source>
        <strain evidence="5 6">DSM 22815</strain>
    </source>
</reference>
<feature type="domain" description="ABC transporter" evidence="4">
    <location>
        <begin position="5"/>
        <end position="238"/>
    </location>
</feature>
<dbReference type="CDD" id="cd03257">
    <property type="entry name" value="ABC_NikE_OppD_transporters"/>
    <property type="match status" value="1"/>
</dbReference>
<dbReference type="RefSeq" id="WP_008521289.1">
    <property type="nucleotide sequence ID" value="NZ_CM001376.1"/>
</dbReference>
<dbReference type="Pfam" id="PF00005">
    <property type="entry name" value="ABC_tran"/>
    <property type="match status" value="1"/>
</dbReference>
<dbReference type="PROSITE" id="PS00211">
    <property type="entry name" value="ABC_TRANSPORTER_1"/>
    <property type="match status" value="1"/>
</dbReference>
<accession>H0UKQ2</accession>
<dbReference type="SUPFAM" id="SSF52540">
    <property type="entry name" value="P-loop containing nucleoside triphosphate hydrolases"/>
    <property type="match status" value="1"/>
</dbReference>
<evidence type="ECO:0000256" key="1">
    <source>
        <dbReference type="ARBA" id="ARBA00022448"/>
    </source>
</evidence>
<dbReference type="InterPro" id="IPR017871">
    <property type="entry name" value="ABC_transporter-like_CS"/>
</dbReference>
<dbReference type="Proteomes" id="UP000003806">
    <property type="component" value="Chromosome"/>
</dbReference>
<keyword evidence="3" id="KW-0067">ATP-binding</keyword>
<dbReference type="EMBL" id="CM001376">
    <property type="protein sequence ID" value="EHM13261.1"/>
    <property type="molecule type" value="Genomic_DNA"/>
</dbReference>
<dbReference type="GO" id="GO:0005524">
    <property type="term" value="F:ATP binding"/>
    <property type="evidence" value="ECO:0007669"/>
    <property type="project" value="UniProtKB-KW"/>
</dbReference>
<dbReference type="PROSITE" id="PS50893">
    <property type="entry name" value="ABC_TRANSPORTER_2"/>
    <property type="match status" value="1"/>
</dbReference>
<dbReference type="InterPro" id="IPR003593">
    <property type="entry name" value="AAA+_ATPase"/>
</dbReference>